<organism evidence="1 2">
    <name type="scientific">Fimbriimonas ginsengisoli Gsoil 348</name>
    <dbReference type="NCBI Taxonomy" id="661478"/>
    <lineage>
        <taxon>Bacteria</taxon>
        <taxon>Bacillati</taxon>
        <taxon>Armatimonadota</taxon>
        <taxon>Fimbriimonadia</taxon>
        <taxon>Fimbriimonadales</taxon>
        <taxon>Fimbriimonadaceae</taxon>
        <taxon>Fimbriimonas</taxon>
    </lineage>
</organism>
<dbReference type="KEGG" id="fgi:OP10G_2169"/>
<sequence length="62" mass="6802">MRGLAAVSSWRFAVSGPEEERCWISRSPTANRQLLTANQTDEVFCTYHGSLLRAGLSACEVA</sequence>
<dbReference type="Proteomes" id="UP000027982">
    <property type="component" value="Chromosome"/>
</dbReference>
<dbReference type="HOGENOM" id="CLU_2897549_0_0_0"/>
<protein>
    <submittedName>
        <fullName evidence="1">Uncharacterized protein</fullName>
    </submittedName>
</protein>
<dbReference type="EMBL" id="CP007139">
    <property type="protein sequence ID" value="AIE85537.1"/>
    <property type="molecule type" value="Genomic_DNA"/>
</dbReference>
<accession>A0A068NQB5</accession>
<dbReference type="AlphaFoldDB" id="A0A068NQB5"/>
<gene>
    <name evidence="1" type="ORF">OP10G_2169</name>
</gene>
<proteinExistence type="predicted"/>
<dbReference type="RefSeq" id="WP_025225895.1">
    <property type="nucleotide sequence ID" value="NZ_CP007139.1"/>
</dbReference>
<name>A0A068NQB5_FIMGI</name>
<dbReference type="STRING" id="661478.OP10G_2169"/>
<evidence type="ECO:0000313" key="2">
    <source>
        <dbReference type="Proteomes" id="UP000027982"/>
    </source>
</evidence>
<keyword evidence="2" id="KW-1185">Reference proteome</keyword>
<reference evidence="1 2" key="1">
    <citation type="journal article" date="2014" name="PLoS ONE">
        <title>The first complete genome sequence of the class fimbriimonadia in the phylum armatimonadetes.</title>
        <authorList>
            <person name="Hu Z.Y."/>
            <person name="Wang Y.Z."/>
            <person name="Im W.T."/>
            <person name="Wang S.Y."/>
            <person name="Zhao G.P."/>
            <person name="Zheng H.J."/>
            <person name="Quan Z.X."/>
        </authorList>
    </citation>
    <scope>NUCLEOTIDE SEQUENCE [LARGE SCALE GENOMIC DNA]</scope>
    <source>
        <strain evidence="1">Gsoil 348</strain>
    </source>
</reference>
<evidence type="ECO:0000313" key="1">
    <source>
        <dbReference type="EMBL" id="AIE85537.1"/>
    </source>
</evidence>